<comment type="caution">
    <text evidence="1">The sequence shown here is derived from an EMBL/GenBank/DDBJ whole genome shotgun (WGS) entry which is preliminary data.</text>
</comment>
<dbReference type="EMBL" id="MU274948">
    <property type="protein sequence ID" value="KAI0084075.1"/>
    <property type="molecule type" value="Genomic_DNA"/>
</dbReference>
<gene>
    <name evidence="1" type="ORF">BDY19DRAFT_899115</name>
</gene>
<organism evidence="1 2">
    <name type="scientific">Irpex rosettiformis</name>
    <dbReference type="NCBI Taxonomy" id="378272"/>
    <lineage>
        <taxon>Eukaryota</taxon>
        <taxon>Fungi</taxon>
        <taxon>Dikarya</taxon>
        <taxon>Basidiomycota</taxon>
        <taxon>Agaricomycotina</taxon>
        <taxon>Agaricomycetes</taxon>
        <taxon>Polyporales</taxon>
        <taxon>Irpicaceae</taxon>
        <taxon>Irpex</taxon>
    </lineage>
</organism>
<sequence length="184" mass="20133">MLPPTVCRFVATLIPVLIQLFHSPHVLAATVNITVDDMDIDNGVLRMTYEPIDAWNIGDGCGICSAHPSPAEALGGNWHDVTWWPNGTETEAPRTASLEFDGSAVYVYSIISRFPSVNTDLTFFIDDEVVGTYTWVSDGDSSFNYNVPVYSNDSIIPGAHTLKVQNGFIGGPESLLLLDYIIYS</sequence>
<keyword evidence="2" id="KW-1185">Reference proteome</keyword>
<reference evidence="1" key="1">
    <citation type="journal article" date="2021" name="Environ. Microbiol.">
        <title>Gene family expansions and transcriptome signatures uncover fungal adaptations to wood decay.</title>
        <authorList>
            <person name="Hage H."/>
            <person name="Miyauchi S."/>
            <person name="Viragh M."/>
            <person name="Drula E."/>
            <person name="Min B."/>
            <person name="Chaduli D."/>
            <person name="Navarro D."/>
            <person name="Favel A."/>
            <person name="Norest M."/>
            <person name="Lesage-Meessen L."/>
            <person name="Balint B."/>
            <person name="Merenyi Z."/>
            <person name="de Eugenio L."/>
            <person name="Morin E."/>
            <person name="Martinez A.T."/>
            <person name="Baldrian P."/>
            <person name="Stursova M."/>
            <person name="Martinez M.J."/>
            <person name="Novotny C."/>
            <person name="Magnuson J.K."/>
            <person name="Spatafora J.W."/>
            <person name="Maurice S."/>
            <person name="Pangilinan J."/>
            <person name="Andreopoulos W."/>
            <person name="LaButti K."/>
            <person name="Hundley H."/>
            <person name="Na H."/>
            <person name="Kuo A."/>
            <person name="Barry K."/>
            <person name="Lipzen A."/>
            <person name="Henrissat B."/>
            <person name="Riley R."/>
            <person name="Ahrendt S."/>
            <person name="Nagy L.G."/>
            <person name="Grigoriev I.V."/>
            <person name="Martin F."/>
            <person name="Rosso M.N."/>
        </authorList>
    </citation>
    <scope>NUCLEOTIDE SEQUENCE</scope>
    <source>
        <strain evidence="1">CBS 384.51</strain>
    </source>
</reference>
<accession>A0ACB8TQ41</accession>
<evidence type="ECO:0000313" key="1">
    <source>
        <dbReference type="EMBL" id="KAI0084075.1"/>
    </source>
</evidence>
<proteinExistence type="predicted"/>
<dbReference type="Proteomes" id="UP001055072">
    <property type="component" value="Unassembled WGS sequence"/>
</dbReference>
<evidence type="ECO:0000313" key="2">
    <source>
        <dbReference type="Proteomes" id="UP001055072"/>
    </source>
</evidence>
<name>A0ACB8TQ41_9APHY</name>
<protein>
    <submittedName>
        <fullName evidence="1">Uncharacterized protein</fullName>
    </submittedName>
</protein>